<dbReference type="AlphaFoldDB" id="I4C7Q3"/>
<dbReference type="Pfam" id="PF12706">
    <property type="entry name" value="Lactamase_B_2"/>
    <property type="match status" value="1"/>
</dbReference>
<protein>
    <submittedName>
        <fullName evidence="2">Metal-dependent hydrolase, beta-lactamase superfamily I</fullName>
    </submittedName>
</protein>
<evidence type="ECO:0000313" key="3">
    <source>
        <dbReference type="Proteomes" id="UP000006055"/>
    </source>
</evidence>
<dbReference type="RefSeq" id="WP_014810731.1">
    <property type="nucleotide sequence ID" value="NC_018025.1"/>
</dbReference>
<dbReference type="SUPFAM" id="SSF56281">
    <property type="entry name" value="Metallo-hydrolase/oxidoreductase"/>
    <property type="match status" value="1"/>
</dbReference>
<evidence type="ECO:0000313" key="2">
    <source>
        <dbReference type="EMBL" id="AFM25594.1"/>
    </source>
</evidence>
<dbReference type="OrthoDB" id="5443440at2"/>
<proteinExistence type="predicted"/>
<dbReference type="SMART" id="SM00849">
    <property type="entry name" value="Lactamase_B"/>
    <property type="match status" value="1"/>
</dbReference>
<dbReference type="PANTHER" id="PTHR42663">
    <property type="entry name" value="HYDROLASE C777.06C-RELATED-RELATED"/>
    <property type="match status" value="1"/>
</dbReference>
<reference evidence="3" key="1">
    <citation type="submission" date="2012-06" db="EMBL/GenBank/DDBJ databases">
        <title>Complete sequence of chromosome of Desulfomonile tiedjei DSM 6799.</title>
        <authorList>
            <person name="Lucas S."/>
            <person name="Copeland A."/>
            <person name="Lapidus A."/>
            <person name="Glavina del Rio T."/>
            <person name="Dalin E."/>
            <person name="Tice H."/>
            <person name="Bruce D."/>
            <person name="Goodwin L."/>
            <person name="Pitluck S."/>
            <person name="Peters L."/>
            <person name="Ovchinnikova G."/>
            <person name="Zeytun A."/>
            <person name="Lu M."/>
            <person name="Kyrpides N."/>
            <person name="Mavromatis K."/>
            <person name="Ivanova N."/>
            <person name="Brettin T."/>
            <person name="Detter J.C."/>
            <person name="Han C."/>
            <person name="Larimer F."/>
            <person name="Land M."/>
            <person name="Hauser L."/>
            <person name="Markowitz V."/>
            <person name="Cheng J.-F."/>
            <person name="Hugenholtz P."/>
            <person name="Woyke T."/>
            <person name="Wu D."/>
            <person name="Spring S."/>
            <person name="Schroeder M."/>
            <person name="Brambilla E."/>
            <person name="Klenk H.-P."/>
            <person name="Eisen J.A."/>
        </authorList>
    </citation>
    <scope>NUCLEOTIDE SEQUENCE [LARGE SCALE GENOMIC DNA]</scope>
    <source>
        <strain evidence="3">ATCC 49306 / DSM 6799 / DCB-1</strain>
    </source>
</reference>
<dbReference type="GO" id="GO:0016787">
    <property type="term" value="F:hydrolase activity"/>
    <property type="evidence" value="ECO:0007669"/>
    <property type="project" value="UniProtKB-KW"/>
</dbReference>
<dbReference type="CDD" id="cd16279">
    <property type="entry name" value="metallo-hydrolase-like_MBL-fold"/>
    <property type="match status" value="1"/>
</dbReference>
<dbReference type="STRING" id="706587.Desti_2925"/>
<gene>
    <name evidence="2" type="ordered locus">Desti_2925</name>
</gene>
<keyword evidence="2" id="KW-0378">Hydrolase</keyword>
<dbReference type="Gene3D" id="3.60.15.10">
    <property type="entry name" value="Ribonuclease Z/Hydroxyacylglutathione hydrolase-like"/>
    <property type="match status" value="1"/>
</dbReference>
<dbReference type="Proteomes" id="UP000006055">
    <property type="component" value="Chromosome"/>
</dbReference>
<evidence type="ECO:0000259" key="1">
    <source>
        <dbReference type="SMART" id="SM00849"/>
    </source>
</evidence>
<accession>I4C7Q3</accession>
<dbReference type="PANTHER" id="PTHR42663:SF6">
    <property type="entry name" value="HYDROLASE C777.06C-RELATED"/>
    <property type="match status" value="1"/>
</dbReference>
<dbReference type="InterPro" id="IPR001279">
    <property type="entry name" value="Metallo-B-lactamas"/>
</dbReference>
<dbReference type="EMBL" id="CP003360">
    <property type="protein sequence ID" value="AFM25594.1"/>
    <property type="molecule type" value="Genomic_DNA"/>
</dbReference>
<dbReference type="InterPro" id="IPR036866">
    <property type="entry name" value="RibonucZ/Hydroxyglut_hydro"/>
</dbReference>
<feature type="domain" description="Metallo-beta-lactamase" evidence="1">
    <location>
        <begin position="35"/>
        <end position="235"/>
    </location>
</feature>
<name>I4C7Q3_DESTA</name>
<keyword evidence="3" id="KW-1185">Reference proteome</keyword>
<organism evidence="2 3">
    <name type="scientific">Desulfomonile tiedjei (strain ATCC 49306 / DSM 6799 / DCB-1)</name>
    <dbReference type="NCBI Taxonomy" id="706587"/>
    <lineage>
        <taxon>Bacteria</taxon>
        <taxon>Pseudomonadati</taxon>
        <taxon>Thermodesulfobacteriota</taxon>
        <taxon>Desulfomonilia</taxon>
        <taxon>Desulfomonilales</taxon>
        <taxon>Desulfomonilaceae</taxon>
        <taxon>Desulfomonile</taxon>
    </lineage>
</organism>
<sequence>MEILFLGTGAAWCTPEYSCTCAICSKMNALGEERTRTSLLIRNDESLLVDCGPDLRLQMKANHLTRPDAVLITHEHGDHFLGMDDLLVFRRSIPAHAWHPIPVYATETAWKGIEVRFGYLLGSLVEKRIAVPGMMLDGLKTRVTPFKTFHGPSAAGSVGYIFETNTAGQYGKLVYTSDFMRIDDEPQLLENPDVLVIQAHWLHEPEFNRPFHMSLQSALDYIKRWKPRKAVYLVHISDMDLVPGDPGNNFMKKIPPRSPLTIPGSDLPYPVPTCSDEWQNVLDRIYKDYELPCPVFITRDGLKVIH</sequence>
<dbReference type="HOGENOM" id="CLU_896369_0_0_7"/>
<dbReference type="KEGG" id="dti:Desti_2925"/>
<dbReference type="eggNOG" id="COG1235">
    <property type="taxonomic scope" value="Bacteria"/>
</dbReference>